<name>J3MGI4_ORYBR</name>
<proteinExistence type="predicted"/>
<sequence length="91" mass="9866">MARMSEPDWAPFRPGTSYYAPPRPAGAALRMLALVNSAGRTGPLPRPLSGDEARAVASSSRGFPCSTYFIDGYFPDEVERSMQDAIPAEEE</sequence>
<dbReference type="HOGENOM" id="CLU_2430611_0_0_1"/>
<feature type="region of interest" description="Disordered" evidence="1">
    <location>
        <begin position="1"/>
        <end position="20"/>
    </location>
</feature>
<evidence type="ECO:0000256" key="1">
    <source>
        <dbReference type="SAM" id="MobiDB-lite"/>
    </source>
</evidence>
<dbReference type="PANTHER" id="PTHR33972:SF3">
    <property type="entry name" value="OS06G0661500 PROTEIN"/>
    <property type="match status" value="1"/>
</dbReference>
<dbReference type="Proteomes" id="UP000006038">
    <property type="component" value="Chromosome 6"/>
</dbReference>
<evidence type="ECO:0000313" key="3">
    <source>
        <dbReference type="Proteomes" id="UP000006038"/>
    </source>
</evidence>
<dbReference type="PANTHER" id="PTHR33972">
    <property type="entry name" value="EXPRESSED PROTEIN"/>
    <property type="match status" value="1"/>
</dbReference>
<accession>J3MGI4</accession>
<evidence type="ECO:0000313" key="2">
    <source>
        <dbReference type="EnsemblPlants" id="OB06G31280.1"/>
    </source>
</evidence>
<protein>
    <submittedName>
        <fullName evidence="2">Uncharacterized protein</fullName>
    </submittedName>
</protein>
<reference evidence="2" key="1">
    <citation type="journal article" date="2013" name="Nat. Commun.">
        <title>Whole-genome sequencing of Oryza brachyantha reveals mechanisms underlying Oryza genome evolution.</title>
        <authorList>
            <person name="Chen J."/>
            <person name="Huang Q."/>
            <person name="Gao D."/>
            <person name="Wang J."/>
            <person name="Lang Y."/>
            <person name="Liu T."/>
            <person name="Li B."/>
            <person name="Bai Z."/>
            <person name="Luis Goicoechea J."/>
            <person name="Liang C."/>
            <person name="Chen C."/>
            <person name="Zhang W."/>
            <person name="Sun S."/>
            <person name="Liao Y."/>
            <person name="Zhang X."/>
            <person name="Yang L."/>
            <person name="Song C."/>
            <person name="Wang M."/>
            <person name="Shi J."/>
            <person name="Liu G."/>
            <person name="Liu J."/>
            <person name="Zhou H."/>
            <person name="Zhou W."/>
            <person name="Yu Q."/>
            <person name="An N."/>
            <person name="Chen Y."/>
            <person name="Cai Q."/>
            <person name="Wang B."/>
            <person name="Liu B."/>
            <person name="Min J."/>
            <person name="Huang Y."/>
            <person name="Wu H."/>
            <person name="Li Z."/>
            <person name="Zhang Y."/>
            <person name="Yin Y."/>
            <person name="Song W."/>
            <person name="Jiang J."/>
            <person name="Jackson S.A."/>
            <person name="Wing R.A."/>
            <person name="Wang J."/>
            <person name="Chen M."/>
        </authorList>
    </citation>
    <scope>NUCLEOTIDE SEQUENCE [LARGE SCALE GENOMIC DNA]</scope>
    <source>
        <strain evidence="2">cv. IRGC 101232</strain>
    </source>
</reference>
<reference evidence="2" key="2">
    <citation type="submission" date="2013-04" db="UniProtKB">
        <authorList>
            <consortium name="EnsemblPlants"/>
        </authorList>
    </citation>
    <scope>IDENTIFICATION</scope>
</reference>
<dbReference type="AlphaFoldDB" id="J3MGI4"/>
<keyword evidence="3" id="KW-1185">Reference proteome</keyword>
<dbReference type="Gramene" id="OB06G31280.1">
    <property type="protein sequence ID" value="OB06G31280.1"/>
    <property type="gene ID" value="OB06G31280"/>
</dbReference>
<dbReference type="eggNOG" id="ENOG502R3HF">
    <property type="taxonomic scope" value="Eukaryota"/>
</dbReference>
<dbReference type="EnsemblPlants" id="OB06G31280.1">
    <property type="protein sequence ID" value="OB06G31280.1"/>
    <property type="gene ID" value="OB06G31280"/>
</dbReference>
<organism evidence="2">
    <name type="scientific">Oryza brachyantha</name>
    <name type="common">malo sina</name>
    <dbReference type="NCBI Taxonomy" id="4533"/>
    <lineage>
        <taxon>Eukaryota</taxon>
        <taxon>Viridiplantae</taxon>
        <taxon>Streptophyta</taxon>
        <taxon>Embryophyta</taxon>
        <taxon>Tracheophyta</taxon>
        <taxon>Spermatophyta</taxon>
        <taxon>Magnoliopsida</taxon>
        <taxon>Liliopsida</taxon>
        <taxon>Poales</taxon>
        <taxon>Poaceae</taxon>
        <taxon>BOP clade</taxon>
        <taxon>Oryzoideae</taxon>
        <taxon>Oryzeae</taxon>
        <taxon>Oryzinae</taxon>
        <taxon>Oryza</taxon>
    </lineage>
</organism>